<dbReference type="AlphaFoldDB" id="F1YZE6"/>
<feature type="coiled-coil region" evidence="5">
    <location>
        <begin position="493"/>
        <end position="527"/>
    </location>
</feature>
<feature type="domain" description="Protein CR006 P-loop" evidence="6">
    <location>
        <begin position="371"/>
        <end position="707"/>
    </location>
</feature>
<name>F1YZE6_9STRE</name>
<keyword evidence="5" id="KW-0175">Coiled coil</keyword>
<dbReference type="GO" id="GO:0005524">
    <property type="term" value="F:ATP binding"/>
    <property type="evidence" value="ECO:0007669"/>
    <property type="project" value="UniProtKB-KW"/>
</dbReference>
<dbReference type="InterPro" id="IPR050095">
    <property type="entry name" value="ECF_ABC_transporter_ATP-bd"/>
</dbReference>
<keyword evidence="2" id="KW-0813">Transport</keyword>
<dbReference type="EMBL" id="AEUT02000001">
    <property type="protein sequence ID" value="EGE55169.1"/>
    <property type="molecule type" value="Genomic_DNA"/>
</dbReference>
<evidence type="ECO:0000256" key="1">
    <source>
        <dbReference type="ARBA" id="ARBA00005417"/>
    </source>
</evidence>
<evidence type="ECO:0000313" key="7">
    <source>
        <dbReference type="EMBL" id="EGE55169.1"/>
    </source>
</evidence>
<keyword evidence="3" id="KW-0547">Nucleotide-binding</keyword>
<dbReference type="InterPro" id="IPR026866">
    <property type="entry name" value="CR006_AAA"/>
</dbReference>
<dbReference type="Gene3D" id="3.40.50.300">
    <property type="entry name" value="P-loop containing nucleotide triphosphate hydrolases"/>
    <property type="match status" value="2"/>
</dbReference>
<dbReference type="InterPro" id="IPR027417">
    <property type="entry name" value="P-loop_NTPase"/>
</dbReference>
<evidence type="ECO:0000256" key="3">
    <source>
        <dbReference type="ARBA" id="ARBA00022741"/>
    </source>
</evidence>
<dbReference type="Proteomes" id="UP000003732">
    <property type="component" value="Unassembled WGS sequence"/>
</dbReference>
<dbReference type="CDD" id="cd00267">
    <property type="entry name" value="ABC_ATPase"/>
    <property type="match status" value="1"/>
</dbReference>
<accession>F1YZE6</accession>
<reference evidence="7 8" key="1">
    <citation type="submission" date="2011-02" db="EMBL/GenBank/DDBJ databases">
        <authorList>
            <person name="Stanhope M.J."/>
            <person name="Durkin A.S."/>
            <person name="Hostetler J."/>
            <person name="Kim M."/>
            <person name="Radune D."/>
            <person name="Singh I."/>
            <person name="Town C.D."/>
        </authorList>
    </citation>
    <scope>NUCLEOTIDE SEQUENCE [LARGE SCALE GENOMIC DNA]</scope>
    <source>
        <strain evidence="7 8">NCFD 2020</strain>
    </source>
</reference>
<dbReference type="eggNOG" id="COG0497">
    <property type="taxonomic scope" value="Bacteria"/>
</dbReference>
<evidence type="ECO:0000256" key="2">
    <source>
        <dbReference type="ARBA" id="ARBA00022448"/>
    </source>
</evidence>
<sequence length="850" mass="98784">MKRGKIMIRNEIVAWVKLQPYWMQAIADLIFKGEAISEDSLDNIYILFKKEYRLIQGTINKECFEFLLQNDEDEIREKMIWNSVSNIKGVNALKEGESIKIGEQVTLIYGENGSGKSGYTRLLNNAFISRGDKTILPNIFKASAIKPSATFNFKDEEDNIKSVKFPENRSNYLFSSVSVFDTVSAVNDLTKESELAFAPMEFRFFDDFTRIFLAIKSRLQAEIENNQQTNEFGNYFDKDTEIKKTIQKINGKTKFASIKKLSEVSDESYKENVKRKMFLQSLNINEKTKEFHKLKQDLSIIKEKIILLNNKFSDDRIMKTEELLVEWSTLKELTAIEGIEQLKGEHIYGLGSTEWKQFILAAKTYYDSIDEEIEECIFCGQSIENIMVINKYWEYLNSTAEKNLSIAEYNIEKIKKDFESQEIRIIIEGSKLEEWLKEYQKDFYNQLIAAEKNFNKIKSEIVENLTDLEWKKTIEPFIVNLSNFDELFTLLDKEIQQLDADKVNKELAKIESKIDEYNDKLKLKKLLPKIESFIYSNKWVGLAKEIRLSTQKITTFQNKLFSEYITSKYIETFDDECKKLDANFSAEIKQRGHKGATLSKLSIKGKSPIEILSEGEQRSIALANFLAETRLNKNNSCLVFDDPVSSLDHVRRERIAERLVEEASHKQVVILTHDITFLISVQNYCSAKGVDCSTTTIRKFRDESGIVQNEAVPWIGMPVQKRINQLRDRLQSMESFYSDIDSSNIDKLVEYEDRAKLWCEQLRETWERTIEEILFNKSVQRFGPAIHTQNLKKAPFTKDLYFELEKGMTNCSKWVHDRAAGLGEAIPEPQELKAYLKDCEDFVKTNRPKG</sequence>
<dbReference type="PANTHER" id="PTHR43553">
    <property type="entry name" value="HEAVY METAL TRANSPORTER"/>
    <property type="match status" value="1"/>
</dbReference>
<evidence type="ECO:0000259" key="6">
    <source>
        <dbReference type="Pfam" id="PF13166"/>
    </source>
</evidence>
<comment type="caution">
    <text evidence="7">The sequence shown here is derived from an EMBL/GenBank/DDBJ whole genome shotgun (WGS) entry which is preliminary data.</text>
</comment>
<proteinExistence type="inferred from homology"/>
<dbReference type="GO" id="GO:0042626">
    <property type="term" value="F:ATPase-coupled transmembrane transporter activity"/>
    <property type="evidence" value="ECO:0007669"/>
    <property type="project" value="TreeGrafter"/>
</dbReference>
<organism evidence="7 8">
    <name type="scientific">Streptococcus parauberis NCFD 2020</name>
    <dbReference type="NCBI Taxonomy" id="873447"/>
    <lineage>
        <taxon>Bacteria</taxon>
        <taxon>Bacillati</taxon>
        <taxon>Bacillota</taxon>
        <taxon>Bacilli</taxon>
        <taxon>Lactobacillales</taxon>
        <taxon>Streptococcaceae</taxon>
        <taxon>Streptococcus</taxon>
    </lineage>
</organism>
<dbReference type="SUPFAM" id="SSF52540">
    <property type="entry name" value="P-loop containing nucleoside triphosphate hydrolases"/>
    <property type="match status" value="1"/>
</dbReference>
<dbReference type="PANTHER" id="PTHR43553:SF24">
    <property type="entry name" value="ENERGY-COUPLING FACTOR TRANSPORTER ATP-BINDING PROTEIN ECFA1"/>
    <property type="match status" value="1"/>
</dbReference>
<evidence type="ECO:0000256" key="4">
    <source>
        <dbReference type="ARBA" id="ARBA00022840"/>
    </source>
</evidence>
<evidence type="ECO:0000313" key="8">
    <source>
        <dbReference type="Proteomes" id="UP000003732"/>
    </source>
</evidence>
<evidence type="ECO:0000256" key="5">
    <source>
        <dbReference type="SAM" id="Coils"/>
    </source>
</evidence>
<keyword evidence="4" id="KW-0067">ATP-binding</keyword>
<protein>
    <submittedName>
        <fullName evidence="7">RecF/RecN/SMC N-terminal domain protein</fullName>
    </submittedName>
</protein>
<dbReference type="Pfam" id="PF13166">
    <property type="entry name" value="AAA_13"/>
    <property type="match status" value="1"/>
</dbReference>
<comment type="similarity">
    <text evidence="1">Belongs to the ABC transporter superfamily.</text>
</comment>
<dbReference type="HOGENOM" id="CLU_016086_0_0_9"/>
<gene>
    <name evidence="7" type="ORF">SPB_1674</name>
</gene>
<dbReference type="GO" id="GO:0043190">
    <property type="term" value="C:ATP-binding cassette (ABC) transporter complex"/>
    <property type="evidence" value="ECO:0007669"/>
    <property type="project" value="TreeGrafter"/>
</dbReference>